<name>A0A2L2TTH3_9HYPO</name>
<evidence type="ECO:0000256" key="1">
    <source>
        <dbReference type="SAM" id="MobiDB-lite"/>
    </source>
</evidence>
<dbReference type="RefSeq" id="XP_025592532.1">
    <property type="nucleotide sequence ID" value="XM_025737696.2"/>
</dbReference>
<evidence type="ECO:0000256" key="2">
    <source>
        <dbReference type="SAM" id="SignalP"/>
    </source>
</evidence>
<dbReference type="KEGG" id="fvn:FVRRES_08894"/>
<dbReference type="AlphaFoldDB" id="A0A2L2TTH3"/>
<proteinExistence type="predicted"/>
<feature type="region of interest" description="Disordered" evidence="1">
    <location>
        <begin position="352"/>
        <end position="392"/>
    </location>
</feature>
<evidence type="ECO:0000313" key="3">
    <source>
        <dbReference type="EMBL" id="CEI68817.1"/>
    </source>
</evidence>
<evidence type="ECO:0000313" key="4">
    <source>
        <dbReference type="Proteomes" id="UP000245910"/>
    </source>
</evidence>
<dbReference type="GeneID" id="37260533"/>
<dbReference type="OrthoDB" id="5085439at2759"/>
<dbReference type="Proteomes" id="UP000245910">
    <property type="component" value="Chromosome III"/>
</dbReference>
<reference evidence="4" key="1">
    <citation type="submission" date="2014-10" db="EMBL/GenBank/DDBJ databases">
        <authorList>
            <person name="King R."/>
        </authorList>
    </citation>
    <scope>NUCLEOTIDE SEQUENCE [LARGE SCALE GENOMIC DNA]</scope>
    <source>
        <strain evidence="4">A3/5</strain>
    </source>
</reference>
<feature type="compositionally biased region" description="Basic and acidic residues" evidence="1">
    <location>
        <begin position="359"/>
        <end position="392"/>
    </location>
</feature>
<organism evidence="3 4">
    <name type="scientific">Fusarium venenatum</name>
    <dbReference type="NCBI Taxonomy" id="56646"/>
    <lineage>
        <taxon>Eukaryota</taxon>
        <taxon>Fungi</taxon>
        <taxon>Dikarya</taxon>
        <taxon>Ascomycota</taxon>
        <taxon>Pezizomycotina</taxon>
        <taxon>Sordariomycetes</taxon>
        <taxon>Hypocreomycetidae</taxon>
        <taxon>Hypocreales</taxon>
        <taxon>Nectriaceae</taxon>
        <taxon>Fusarium</taxon>
    </lineage>
</organism>
<feature type="chain" id="PRO_5014798486" evidence="2">
    <location>
        <begin position="19"/>
        <end position="483"/>
    </location>
</feature>
<accession>A0A2L2TTH3</accession>
<feature type="signal peptide" evidence="2">
    <location>
        <begin position="1"/>
        <end position="18"/>
    </location>
</feature>
<dbReference type="EMBL" id="LN649231">
    <property type="protein sequence ID" value="CEI68817.1"/>
    <property type="molecule type" value="Genomic_DNA"/>
</dbReference>
<keyword evidence="2" id="KW-0732">Signal</keyword>
<sequence length="483" mass="52269">MVRFAPLAALALVPVAQARFDWLYARDTIAQCPPCTMEGEPQECSYTVTVTEPAGAYETVTISDPKNSYHTVTFTEYGQPGKTVTITQNYQEPVTRVVYVSQGETLNPPKETVTVTAPGKVVTVTKTETSEHVVTKQVNVYPGPDNSSGNGYKPGPKTVTISNGYPAPSADSPGYDGAVVTKIVGDGDNVKYPNGAHTVTVIDDGKVKTLTYTDGHYNTVIKTVTQDNGEEKVVTVTARDDYEVVNTVTLKDGKKIIKTVTVENTNNYVVTKTIHEDGKYHTVIVKPEPTVSTVTKDNGDYVTTIVEAPHTYTLTAPIRYGSPSPTDDDCETITRTATYTGQPEVEIIVYDPESGDSTCTKEDGQPCRPEYENDKTGYDGNGKDQEGDDSKGQYEVPAYTKVQSGSDGYNSNIPVYTKIRTYGNGDTYTEVYGADPTGCESFAVSTSIATVYNTVVVTVEPSSTLAADNRVPTKARSPLSIRW</sequence>
<protein>
    <submittedName>
        <fullName evidence="3">Uncharacterized protein</fullName>
    </submittedName>
</protein>
<keyword evidence="4" id="KW-1185">Reference proteome</keyword>